<comment type="subcellular location">
    <subcellularLocation>
        <location evidence="1">Nucleus</location>
    </subcellularLocation>
</comment>
<keyword evidence="5" id="KW-1185">Reference proteome</keyword>
<gene>
    <name evidence="4" type="ORF">NP493_728g01068</name>
</gene>
<dbReference type="InterPro" id="IPR054754">
    <property type="entry name" value="NudT16"/>
</dbReference>
<evidence type="ECO:0000313" key="4">
    <source>
        <dbReference type="EMBL" id="KAK2175496.1"/>
    </source>
</evidence>
<dbReference type="EMBL" id="JAODUO010000727">
    <property type="protein sequence ID" value="KAK2175496.1"/>
    <property type="molecule type" value="Genomic_DNA"/>
</dbReference>
<dbReference type="PANTHER" id="PTHR31699">
    <property type="entry name" value="NUDIX T16 FAMILY MEMBER"/>
    <property type="match status" value="1"/>
</dbReference>
<dbReference type="GO" id="GO:0006402">
    <property type="term" value="P:mRNA catabolic process"/>
    <property type="evidence" value="ECO:0007669"/>
    <property type="project" value="TreeGrafter"/>
</dbReference>
<evidence type="ECO:0000256" key="2">
    <source>
        <dbReference type="ARBA" id="ARBA00022884"/>
    </source>
</evidence>
<evidence type="ECO:0000256" key="3">
    <source>
        <dbReference type="ARBA" id="ARBA00023242"/>
    </source>
</evidence>
<dbReference type="Pfam" id="PF22327">
    <property type="entry name" value="Nudt16-like"/>
    <property type="match status" value="1"/>
</dbReference>
<evidence type="ECO:0000313" key="5">
    <source>
        <dbReference type="Proteomes" id="UP001209878"/>
    </source>
</evidence>
<dbReference type="GO" id="GO:0016077">
    <property type="term" value="P:sno(s)RNA catabolic process"/>
    <property type="evidence" value="ECO:0007669"/>
    <property type="project" value="TreeGrafter"/>
</dbReference>
<sequence>MEKKADISCKLCNEQQSCRKHSLPKDDIVEVDFEQSLVDYKDFTHAAHGMLYTLQQGKFEGNSQKANILMVARFDGALGFPGGILDPTDLDAADGLNREMQEEIALDLNKHKFVQTDHVFSHVVTSEKLVTHFYAKMLKLDDYHQVEARVATAADWSTETLGFLRVPLYIMSDKLRGLPIFLANQFSGNARMQLVGAIDKCQIMKKEELDLALQTAEKTVKAVK</sequence>
<comment type="caution">
    <text evidence="4">The sequence shown here is derived from an EMBL/GenBank/DDBJ whole genome shotgun (WGS) entry which is preliminary data.</text>
</comment>
<dbReference type="Proteomes" id="UP001209878">
    <property type="component" value="Unassembled WGS sequence"/>
</dbReference>
<reference evidence="4" key="1">
    <citation type="journal article" date="2023" name="Mol. Biol. Evol.">
        <title>Third-Generation Sequencing Reveals the Adaptive Role of the Epigenome in Three Deep-Sea Polychaetes.</title>
        <authorList>
            <person name="Perez M."/>
            <person name="Aroh O."/>
            <person name="Sun Y."/>
            <person name="Lan Y."/>
            <person name="Juniper S.K."/>
            <person name="Young C.R."/>
            <person name="Angers B."/>
            <person name="Qian P.Y."/>
        </authorList>
    </citation>
    <scope>NUCLEOTIDE SEQUENCE</scope>
    <source>
        <strain evidence="4">R07B-5</strain>
    </source>
</reference>
<dbReference type="GO" id="GO:0005634">
    <property type="term" value="C:nucleus"/>
    <property type="evidence" value="ECO:0007669"/>
    <property type="project" value="UniProtKB-SubCell"/>
</dbReference>
<proteinExistence type="predicted"/>
<dbReference type="GO" id="GO:1990174">
    <property type="term" value="F:phosphodiesterase decapping endonuclease activity"/>
    <property type="evidence" value="ECO:0007669"/>
    <property type="project" value="TreeGrafter"/>
</dbReference>
<keyword evidence="3" id="KW-0539">Nucleus</keyword>
<dbReference type="AlphaFoldDB" id="A0AAD9NP50"/>
<organism evidence="4 5">
    <name type="scientific">Ridgeia piscesae</name>
    <name type="common">Tubeworm</name>
    <dbReference type="NCBI Taxonomy" id="27915"/>
    <lineage>
        <taxon>Eukaryota</taxon>
        <taxon>Metazoa</taxon>
        <taxon>Spiralia</taxon>
        <taxon>Lophotrochozoa</taxon>
        <taxon>Annelida</taxon>
        <taxon>Polychaeta</taxon>
        <taxon>Sedentaria</taxon>
        <taxon>Canalipalpata</taxon>
        <taxon>Sabellida</taxon>
        <taxon>Siboglinidae</taxon>
        <taxon>Ridgeia</taxon>
    </lineage>
</organism>
<evidence type="ECO:0000256" key="1">
    <source>
        <dbReference type="ARBA" id="ARBA00004123"/>
    </source>
</evidence>
<dbReference type="PANTHER" id="PTHR31699:SF1">
    <property type="entry name" value="U8 SNORNA-DECAPPING ENZYME"/>
    <property type="match status" value="1"/>
</dbReference>
<evidence type="ECO:0008006" key="6">
    <source>
        <dbReference type="Google" id="ProtNLM"/>
    </source>
</evidence>
<dbReference type="Gene3D" id="3.90.79.10">
    <property type="entry name" value="Nucleoside Triphosphate Pyrophosphohydrolase"/>
    <property type="match status" value="1"/>
</dbReference>
<protein>
    <recommendedName>
        <fullName evidence="6">Nudix hydrolase domain-containing protein</fullName>
    </recommendedName>
</protein>
<name>A0AAD9NP50_RIDPI</name>
<keyword evidence="2" id="KW-0694">RNA-binding</keyword>
<dbReference type="SUPFAM" id="SSF55811">
    <property type="entry name" value="Nudix"/>
    <property type="match status" value="1"/>
</dbReference>
<dbReference type="GO" id="GO:0030515">
    <property type="term" value="F:snoRNA binding"/>
    <property type="evidence" value="ECO:0007669"/>
    <property type="project" value="TreeGrafter"/>
</dbReference>
<accession>A0AAD9NP50</accession>
<dbReference type="InterPro" id="IPR015797">
    <property type="entry name" value="NUDIX_hydrolase-like_dom_sf"/>
</dbReference>